<dbReference type="OrthoDB" id="4475408at2"/>
<dbReference type="AlphaFoldDB" id="A0A1I2N4B0"/>
<evidence type="ECO:0000313" key="2">
    <source>
        <dbReference type="EMBL" id="SFF96231.1"/>
    </source>
</evidence>
<dbReference type="Pfam" id="PF13474">
    <property type="entry name" value="SnoaL_3"/>
    <property type="match status" value="1"/>
</dbReference>
<dbReference type="RefSeq" id="WP_075030746.1">
    <property type="nucleotide sequence ID" value="NZ_FONR01000014.1"/>
</dbReference>
<protein>
    <recommendedName>
        <fullName evidence="1">SnoaL-like domain-containing protein</fullName>
    </recommendedName>
</protein>
<dbReference type="Gene3D" id="3.10.450.50">
    <property type="match status" value="1"/>
</dbReference>
<proteinExistence type="predicted"/>
<accession>A0A1I2N4B0</accession>
<dbReference type="EMBL" id="FONR01000014">
    <property type="protein sequence ID" value="SFF96231.1"/>
    <property type="molecule type" value="Genomic_DNA"/>
</dbReference>
<evidence type="ECO:0000313" key="3">
    <source>
        <dbReference type="Proteomes" id="UP000181942"/>
    </source>
</evidence>
<dbReference type="SUPFAM" id="SSF54427">
    <property type="entry name" value="NTF2-like"/>
    <property type="match status" value="1"/>
</dbReference>
<organism evidence="2 3">
    <name type="scientific">Streptomyces mirabilis</name>
    <dbReference type="NCBI Taxonomy" id="68239"/>
    <lineage>
        <taxon>Bacteria</taxon>
        <taxon>Bacillati</taxon>
        <taxon>Actinomycetota</taxon>
        <taxon>Actinomycetes</taxon>
        <taxon>Kitasatosporales</taxon>
        <taxon>Streptomycetaceae</taxon>
        <taxon>Streptomyces</taxon>
    </lineage>
</organism>
<name>A0A1I2N4B0_9ACTN</name>
<dbReference type="InterPro" id="IPR011944">
    <property type="entry name" value="Steroid_delta5-4_isomerase"/>
</dbReference>
<dbReference type="InterPro" id="IPR037401">
    <property type="entry name" value="SnoaL-like"/>
</dbReference>
<dbReference type="Proteomes" id="UP000181942">
    <property type="component" value="Unassembled WGS sequence"/>
</dbReference>
<sequence length="126" mass="13844">MNEDASNHPMREVLGRWKAAFDGHRSAAMADLFTPDTLFQGFGPAVVSGREAVRAYYEAVPAERSAHVADVQGYRIGEGLAGGFADVTFRDPDGWAVAVHLSLVLVRDGDDWRIRQYHVSRLAADD</sequence>
<feature type="domain" description="SnoaL-like" evidence="1">
    <location>
        <begin position="11"/>
        <end position="121"/>
    </location>
</feature>
<evidence type="ECO:0000259" key="1">
    <source>
        <dbReference type="Pfam" id="PF13474"/>
    </source>
</evidence>
<gene>
    <name evidence="2" type="ORF">SAMN02787118_11467</name>
</gene>
<reference evidence="2 3" key="1">
    <citation type="submission" date="2016-10" db="EMBL/GenBank/DDBJ databases">
        <authorList>
            <person name="de Groot N.N."/>
        </authorList>
    </citation>
    <scope>NUCLEOTIDE SEQUENCE [LARGE SCALE GENOMIC DNA]</scope>
    <source>
        <strain evidence="2 3">OK461</strain>
    </source>
</reference>
<dbReference type="InterPro" id="IPR032710">
    <property type="entry name" value="NTF2-like_dom_sf"/>
</dbReference>
<dbReference type="NCBIfam" id="TIGR02246">
    <property type="entry name" value="SgcJ/EcaC family oxidoreductase"/>
    <property type="match status" value="1"/>
</dbReference>